<dbReference type="OMA" id="KNICNAM"/>
<sequence length="229" mass="26769">MLNESKVPKYFWADAVHKTCYVMNRVLLRPNLLKNPYELLKGPKPTISHLHALGYSLHSKAFRVFNKYTMHVEESIHVHFDESSPNEKRNVLSNDVAGALEEAYTKDLEKDKDAQEDHEVSEDHYDLLRVWKTKKDHPLDKVIDDISMGVVTRNSLRNFCNFVAFVSQIEPKIVDEAIEDEFWGIAMQEELNQFERNNVWDVVPKSKDHLIIGSKWVFRNKLDEYGLII</sequence>
<evidence type="ECO:0000259" key="1">
    <source>
        <dbReference type="Pfam" id="PF25597"/>
    </source>
</evidence>
<accession>A0A1J7G4X9</accession>
<evidence type="ECO:0000313" key="3">
    <source>
        <dbReference type="Proteomes" id="UP000188354"/>
    </source>
</evidence>
<proteinExistence type="predicted"/>
<dbReference type="STRING" id="3871.A0A1J7G4X9"/>
<protein>
    <recommendedName>
        <fullName evidence="1">Retroviral polymerase SH3-like domain-containing protein</fullName>
    </recommendedName>
</protein>
<gene>
    <name evidence="2" type="ORF">TanjilG_10935</name>
</gene>
<name>A0A1J7G4X9_LUPAN</name>
<dbReference type="Pfam" id="PF25597">
    <property type="entry name" value="SH3_retrovirus"/>
    <property type="match status" value="1"/>
</dbReference>
<dbReference type="Proteomes" id="UP000188354">
    <property type="component" value="Chromosome LG16"/>
</dbReference>
<dbReference type="EMBL" id="CM007376">
    <property type="protein sequence ID" value="OIV95547.1"/>
    <property type="molecule type" value="Genomic_DNA"/>
</dbReference>
<keyword evidence="3" id="KW-1185">Reference proteome</keyword>
<reference evidence="2 3" key="1">
    <citation type="journal article" date="2017" name="Plant Biotechnol. J.">
        <title>A comprehensive draft genome sequence for lupin (Lupinus angustifolius), an emerging health food: insights into plant-microbe interactions and legume evolution.</title>
        <authorList>
            <person name="Hane J.K."/>
            <person name="Ming Y."/>
            <person name="Kamphuis L.G."/>
            <person name="Nelson M.N."/>
            <person name="Garg G."/>
            <person name="Atkins C.A."/>
            <person name="Bayer P.E."/>
            <person name="Bravo A."/>
            <person name="Bringans S."/>
            <person name="Cannon S."/>
            <person name="Edwards D."/>
            <person name="Foley R."/>
            <person name="Gao L.L."/>
            <person name="Harrison M.J."/>
            <person name="Huang W."/>
            <person name="Hurgobin B."/>
            <person name="Li S."/>
            <person name="Liu C.W."/>
            <person name="McGrath A."/>
            <person name="Morahan G."/>
            <person name="Murray J."/>
            <person name="Weller J."/>
            <person name="Jian J."/>
            <person name="Singh K.B."/>
        </authorList>
    </citation>
    <scope>NUCLEOTIDE SEQUENCE [LARGE SCALE GENOMIC DNA]</scope>
    <source>
        <strain evidence="3">cv. Tanjil</strain>
        <tissue evidence="2">Whole plant</tissue>
    </source>
</reference>
<dbReference type="InterPro" id="IPR057670">
    <property type="entry name" value="SH3_retrovirus"/>
</dbReference>
<feature type="domain" description="Retroviral polymerase SH3-like" evidence="1">
    <location>
        <begin position="53"/>
        <end position="88"/>
    </location>
</feature>
<organism evidence="2 3">
    <name type="scientific">Lupinus angustifolius</name>
    <name type="common">Narrow-leaved blue lupine</name>
    <dbReference type="NCBI Taxonomy" id="3871"/>
    <lineage>
        <taxon>Eukaryota</taxon>
        <taxon>Viridiplantae</taxon>
        <taxon>Streptophyta</taxon>
        <taxon>Embryophyta</taxon>
        <taxon>Tracheophyta</taxon>
        <taxon>Spermatophyta</taxon>
        <taxon>Magnoliopsida</taxon>
        <taxon>eudicotyledons</taxon>
        <taxon>Gunneridae</taxon>
        <taxon>Pentapetalae</taxon>
        <taxon>rosids</taxon>
        <taxon>fabids</taxon>
        <taxon>Fabales</taxon>
        <taxon>Fabaceae</taxon>
        <taxon>Papilionoideae</taxon>
        <taxon>50 kb inversion clade</taxon>
        <taxon>genistoids sensu lato</taxon>
        <taxon>core genistoids</taxon>
        <taxon>Genisteae</taxon>
        <taxon>Lupinus</taxon>
    </lineage>
</organism>
<evidence type="ECO:0000313" key="2">
    <source>
        <dbReference type="EMBL" id="OIV95547.1"/>
    </source>
</evidence>
<dbReference type="Gramene" id="OIV95547">
    <property type="protein sequence ID" value="OIV95547"/>
    <property type="gene ID" value="TanjilG_10935"/>
</dbReference>
<dbReference type="AlphaFoldDB" id="A0A1J7G4X9"/>